<evidence type="ECO:0000256" key="1">
    <source>
        <dbReference type="SAM" id="SignalP"/>
    </source>
</evidence>
<dbReference type="Proteomes" id="UP001056756">
    <property type="component" value="Chromosome"/>
</dbReference>
<reference evidence="2" key="1">
    <citation type="submission" date="2022-05" db="EMBL/GenBank/DDBJ databases">
        <title>Novel bacterial taxa in a minimal lignocellulolytic consortium and its capacity to transform plastics disclosed by genome-resolved metagenomics.</title>
        <authorList>
            <person name="Rodriguez C.A.D."/>
            <person name="Diaz-Garcia L."/>
            <person name="Herrera K."/>
            <person name="Tarazona N.A."/>
            <person name="Sproer C."/>
            <person name="Overmann J."/>
            <person name="Jimenez D.J."/>
        </authorList>
    </citation>
    <scope>NUCLEOTIDE SEQUENCE</scope>
    <source>
        <strain evidence="2">MAG5</strain>
    </source>
</reference>
<keyword evidence="1" id="KW-0732">Signal</keyword>
<dbReference type="Pfam" id="PF01547">
    <property type="entry name" value="SBP_bac_1"/>
    <property type="match status" value="1"/>
</dbReference>
<sequence>MKKQRKIVTLLLAFVMLTGLLAACGSNSSNQNASSGQTSNTKEDSGDAKTVKIYVDGNRAKDSNFLNVVEAFKKDTGINVEFNVIPGDGVAIFKKIDIDLGARDGSTDIILFSTPIQLDKYVTSDSFLPLNDLIKEDNYDAEGIYGDYLQETDGNIYSLPAGAGKWAVYYNKKIFDDANVPYPSGSWTWDEYVETAKKLTDSNKKIYGSYMLDYDAYMYFTARQKDVSGYKADGTSNFDDPAFSEALQFFGDLGNVDKVQPSWMEFKTKKLAWDGFMSGQYGMHVIGTWYTNMFLDKENYPRNWEFGITEIPTPADAEAKNNLAVINGLAINAYSKQPKEAFEFVKYFAENNYKYTGDLPARVDLTDEDINEMFQKIADRTDGEVTVEDLNKAIYQNDQGFAEEKIVGAAATEYSNIILQESELYLIGQKSLEDTVKTIKERVDAAIQAEQSNQ</sequence>
<dbReference type="InterPro" id="IPR006059">
    <property type="entry name" value="SBP"/>
</dbReference>
<name>A0A9J6ZKN3_9BACL</name>
<protein>
    <submittedName>
        <fullName evidence="2">Extracellular solute-binding protein</fullName>
    </submittedName>
</protein>
<dbReference type="PROSITE" id="PS51257">
    <property type="entry name" value="PROKAR_LIPOPROTEIN"/>
    <property type="match status" value="1"/>
</dbReference>
<dbReference type="EMBL" id="CP097899">
    <property type="protein sequence ID" value="URN96702.1"/>
    <property type="molecule type" value="Genomic_DNA"/>
</dbReference>
<evidence type="ECO:0000313" key="3">
    <source>
        <dbReference type="Proteomes" id="UP001056756"/>
    </source>
</evidence>
<dbReference type="KEGG" id="plig:NAG76_10945"/>
<gene>
    <name evidence="2" type="ORF">NAG76_10945</name>
</gene>
<evidence type="ECO:0000313" key="2">
    <source>
        <dbReference type="EMBL" id="URN96702.1"/>
    </source>
</evidence>
<dbReference type="PANTHER" id="PTHR43649">
    <property type="entry name" value="ARABINOSE-BINDING PROTEIN-RELATED"/>
    <property type="match status" value="1"/>
</dbReference>
<feature type="chain" id="PRO_5039904407" evidence="1">
    <location>
        <begin position="23"/>
        <end position="454"/>
    </location>
</feature>
<proteinExistence type="predicted"/>
<feature type="signal peptide" evidence="1">
    <location>
        <begin position="1"/>
        <end position="22"/>
    </location>
</feature>
<organism evidence="2 3">
    <name type="scientific">Candidatus Pristimantibacillus lignocellulolyticus</name>
    <dbReference type="NCBI Taxonomy" id="2994561"/>
    <lineage>
        <taxon>Bacteria</taxon>
        <taxon>Bacillati</taxon>
        <taxon>Bacillota</taxon>
        <taxon>Bacilli</taxon>
        <taxon>Bacillales</taxon>
        <taxon>Paenibacillaceae</taxon>
        <taxon>Candidatus Pristimantibacillus</taxon>
    </lineage>
</organism>
<dbReference type="PANTHER" id="PTHR43649:SF12">
    <property type="entry name" value="DIACETYLCHITOBIOSE BINDING PROTEIN DASA"/>
    <property type="match status" value="1"/>
</dbReference>
<dbReference type="SUPFAM" id="SSF53850">
    <property type="entry name" value="Periplasmic binding protein-like II"/>
    <property type="match status" value="1"/>
</dbReference>
<dbReference type="InterPro" id="IPR050490">
    <property type="entry name" value="Bact_solute-bd_prot1"/>
</dbReference>
<accession>A0A9J6ZKN3</accession>
<dbReference type="AlphaFoldDB" id="A0A9J6ZKN3"/>
<dbReference type="Gene3D" id="3.40.190.10">
    <property type="entry name" value="Periplasmic binding protein-like II"/>
    <property type="match status" value="1"/>
</dbReference>